<proteinExistence type="predicted"/>
<name>A0A5D3C823_CUCMM</name>
<dbReference type="PANTHER" id="PTHR46148:SF52">
    <property type="entry name" value="OS04G0603800 PROTEIN"/>
    <property type="match status" value="1"/>
</dbReference>
<evidence type="ECO:0000313" key="3">
    <source>
        <dbReference type="Proteomes" id="UP000321947"/>
    </source>
</evidence>
<dbReference type="AlphaFoldDB" id="A0A5D3C823"/>
<gene>
    <name evidence="2" type="ORF">E5676_scaffold70G00120</name>
</gene>
<organism evidence="2 3">
    <name type="scientific">Cucumis melo var. makuwa</name>
    <name type="common">Oriental melon</name>
    <dbReference type="NCBI Taxonomy" id="1194695"/>
    <lineage>
        <taxon>Eukaryota</taxon>
        <taxon>Viridiplantae</taxon>
        <taxon>Streptophyta</taxon>
        <taxon>Embryophyta</taxon>
        <taxon>Tracheophyta</taxon>
        <taxon>Spermatophyta</taxon>
        <taxon>Magnoliopsida</taxon>
        <taxon>eudicotyledons</taxon>
        <taxon>Gunneridae</taxon>
        <taxon>Pentapetalae</taxon>
        <taxon>rosids</taxon>
        <taxon>fabids</taxon>
        <taxon>Cucurbitales</taxon>
        <taxon>Cucurbitaceae</taxon>
        <taxon>Benincaseae</taxon>
        <taxon>Cucumis</taxon>
    </lineage>
</organism>
<dbReference type="InterPro" id="IPR056924">
    <property type="entry name" value="SH3_Tf2-1"/>
</dbReference>
<evidence type="ECO:0000259" key="1">
    <source>
        <dbReference type="Pfam" id="PF24626"/>
    </source>
</evidence>
<reference evidence="2 3" key="1">
    <citation type="submission" date="2019-08" db="EMBL/GenBank/DDBJ databases">
        <title>Draft genome sequences of two oriental melons (Cucumis melo L. var makuwa).</title>
        <authorList>
            <person name="Kwon S.-Y."/>
        </authorList>
    </citation>
    <scope>NUCLEOTIDE SEQUENCE [LARGE SCALE GENOMIC DNA]</scope>
    <source>
        <strain evidence="3">cv. Chang Bougi</strain>
        <tissue evidence="2">Leaf</tissue>
    </source>
</reference>
<dbReference type="EMBL" id="SSTD01013523">
    <property type="protein sequence ID" value="TYK06486.1"/>
    <property type="molecule type" value="Genomic_DNA"/>
</dbReference>
<comment type="caution">
    <text evidence="2">The sequence shown here is derived from an EMBL/GenBank/DDBJ whole genome shotgun (WGS) entry which is preliminary data.</text>
</comment>
<dbReference type="PANTHER" id="PTHR46148">
    <property type="entry name" value="CHROMO DOMAIN-CONTAINING PROTEIN"/>
    <property type="match status" value="1"/>
</dbReference>
<evidence type="ECO:0000313" key="2">
    <source>
        <dbReference type="EMBL" id="TYK06486.1"/>
    </source>
</evidence>
<sequence>MAQEKMKKNADLKRRAVDFQVGDMVFLKLRTYRQVSLRRKCNEKLSPKYFGPYKILEKYRPVAYKLELPSTAAIHSVFHVSQLKKALGNHTQVQSIEPYLTETHEWMTQLEVYGYKKNPNTMDWEVLISWKGLPHTKPLGKFVMTSSSNSLTST</sequence>
<dbReference type="Pfam" id="PF24626">
    <property type="entry name" value="SH3_Tf2-1"/>
    <property type="match status" value="1"/>
</dbReference>
<accession>A0A5D3C823</accession>
<feature type="domain" description="Tf2-1-like SH3-like" evidence="1">
    <location>
        <begin position="22"/>
        <end position="86"/>
    </location>
</feature>
<dbReference type="Proteomes" id="UP000321947">
    <property type="component" value="Unassembled WGS sequence"/>
</dbReference>
<protein>
    <submittedName>
        <fullName evidence="2">Ty3-gypsy retroelement transposase</fullName>
    </submittedName>
</protein>